<proteinExistence type="predicted"/>
<protein>
    <submittedName>
        <fullName evidence="2">Hydantoinase B/oxoprolinase family protein</fullName>
    </submittedName>
</protein>
<dbReference type="PANTHER" id="PTHR11365:SF23">
    <property type="entry name" value="HYPOTHETICAL 5-OXOPROLINASE (EUROFUNG)-RELATED"/>
    <property type="match status" value="1"/>
</dbReference>
<dbReference type="InterPro" id="IPR007110">
    <property type="entry name" value="Ig-like_dom"/>
</dbReference>
<gene>
    <name evidence="2" type="ORF">OL599_21395</name>
</gene>
<keyword evidence="3" id="KW-1185">Reference proteome</keyword>
<reference evidence="2" key="1">
    <citation type="submission" date="2022-09" db="EMBL/GenBank/DDBJ databases">
        <title>Rhodovastum sp. nov. RN2-1 isolated from soil in Seongnam, South Korea.</title>
        <authorList>
            <person name="Le N.T."/>
        </authorList>
    </citation>
    <scope>NUCLEOTIDE SEQUENCE</scope>
    <source>
        <strain evidence="2">RN2-1</strain>
    </source>
</reference>
<dbReference type="GO" id="GO:0006749">
    <property type="term" value="P:glutathione metabolic process"/>
    <property type="evidence" value="ECO:0007669"/>
    <property type="project" value="TreeGrafter"/>
</dbReference>
<dbReference type="GO" id="GO:0005829">
    <property type="term" value="C:cytosol"/>
    <property type="evidence" value="ECO:0007669"/>
    <property type="project" value="TreeGrafter"/>
</dbReference>
<comment type="caution">
    <text evidence="2">The sequence shown here is derived from an EMBL/GenBank/DDBJ whole genome shotgun (WGS) entry which is preliminary data.</text>
</comment>
<dbReference type="InterPro" id="IPR003692">
    <property type="entry name" value="Hydantoinase_B"/>
</dbReference>
<dbReference type="Proteomes" id="UP001165679">
    <property type="component" value="Unassembled WGS sequence"/>
</dbReference>
<dbReference type="AlphaFoldDB" id="A0AA41YVC4"/>
<dbReference type="RefSeq" id="WP_264716058.1">
    <property type="nucleotide sequence ID" value="NZ_JAPDNT010000030.1"/>
</dbReference>
<organism evidence="2 3">
    <name type="scientific">Limobrevibacterium gyesilva</name>
    <dbReference type="NCBI Taxonomy" id="2991712"/>
    <lineage>
        <taxon>Bacteria</taxon>
        <taxon>Pseudomonadati</taxon>
        <taxon>Pseudomonadota</taxon>
        <taxon>Alphaproteobacteria</taxon>
        <taxon>Acetobacterales</taxon>
        <taxon>Acetobacteraceae</taxon>
        <taxon>Limobrevibacterium</taxon>
    </lineage>
</organism>
<sequence length="586" mass="62998">MQDPITEELFRNAIVALGDEMALTIYRAAYSGVLKNIMDYSTAICDSQGRLVAQGLSLPGHICSIPVALQSCLRHFGADIHEGDVLTMNDPYDGGMHLPDIFVFRPVFADGKPIAWAATICHHTDVGGRVPGSNASDSTEIYAEGLRIPPLKLHDRGVPNETLLRMIDRNVRLPARVMGDLRAQLAACEIAARGLADLLARHGAAGLRALMDATMAHSERLARHCLSELPDGEATFTDWIDDDQIDAGVPIKLVCTVRKQGEHMSFDWTGSSPQVKGAINNTWSYTAAASFTAAKSVLSVNMPNNDGVFRCIDVTVPAGTVTNGVLPAACAARGLTGFRAADCAFGALALLYPDRVFAASDGGNTGITIGGYDEERRPYIYVDFLSAAWGARPWADGLDCNTTMFANMASFSIEVIEAENPLEILDYGMVPDTGGPGRFRGGMSLARTWRMLAHEGILQVRADRHTHRPYGLHGGGPGTPSRNALLGESELAAKLTMTLKRGQVFRHELPGAGGWGNPLDRSLDLVAKDLRDGLVTIEGAARDYGVVAGGDPPIIDHAATHALRTQLRAKRKPAPIVAWRPLHDDN</sequence>
<dbReference type="GO" id="GO:0017168">
    <property type="term" value="F:5-oxoprolinase (ATP-hydrolyzing) activity"/>
    <property type="evidence" value="ECO:0007669"/>
    <property type="project" value="TreeGrafter"/>
</dbReference>
<reference evidence="2" key="2">
    <citation type="submission" date="2022-10" db="EMBL/GenBank/DDBJ databases">
        <authorList>
            <person name="Trinh H.N."/>
        </authorList>
    </citation>
    <scope>NUCLEOTIDE SEQUENCE</scope>
    <source>
        <strain evidence="2">RN2-1</strain>
    </source>
</reference>
<evidence type="ECO:0000259" key="1">
    <source>
        <dbReference type="PROSITE" id="PS50835"/>
    </source>
</evidence>
<dbReference type="PROSITE" id="PS50835">
    <property type="entry name" value="IG_LIKE"/>
    <property type="match status" value="1"/>
</dbReference>
<name>A0AA41YVC4_9PROT</name>
<dbReference type="InterPro" id="IPR045079">
    <property type="entry name" value="Oxoprolinase-like"/>
</dbReference>
<feature type="domain" description="Ig-like" evidence="1">
    <location>
        <begin position="230"/>
        <end position="311"/>
    </location>
</feature>
<dbReference type="Pfam" id="PF02538">
    <property type="entry name" value="Hydantoinase_B"/>
    <property type="match status" value="1"/>
</dbReference>
<accession>A0AA41YVC4</accession>
<dbReference type="EMBL" id="JAPDNT010000030">
    <property type="protein sequence ID" value="MCW3477130.1"/>
    <property type="molecule type" value="Genomic_DNA"/>
</dbReference>
<dbReference type="PANTHER" id="PTHR11365">
    <property type="entry name" value="5-OXOPROLINASE RELATED"/>
    <property type="match status" value="1"/>
</dbReference>
<evidence type="ECO:0000313" key="3">
    <source>
        <dbReference type="Proteomes" id="UP001165679"/>
    </source>
</evidence>
<evidence type="ECO:0000313" key="2">
    <source>
        <dbReference type="EMBL" id="MCW3477130.1"/>
    </source>
</evidence>